<evidence type="ECO:0000256" key="5">
    <source>
        <dbReference type="ARBA" id="ARBA00022985"/>
    </source>
</evidence>
<dbReference type="EMBL" id="CP019344">
    <property type="protein sequence ID" value="ARN76701.1"/>
    <property type="molecule type" value="Genomic_DNA"/>
</dbReference>
<feature type="domain" description="Glycosyltransferase 2-like" evidence="9">
    <location>
        <begin position="7"/>
        <end position="176"/>
    </location>
</feature>
<protein>
    <submittedName>
        <fullName evidence="10">Glycosyltransferase</fullName>
    </submittedName>
</protein>
<keyword evidence="7 8" id="KW-0472">Membrane</keyword>
<keyword evidence="4 8" id="KW-0812">Transmembrane</keyword>
<dbReference type="InterPro" id="IPR001173">
    <property type="entry name" value="Glyco_trans_2-like"/>
</dbReference>
<evidence type="ECO:0000313" key="10">
    <source>
        <dbReference type="EMBL" id="ARN76701.1"/>
    </source>
</evidence>
<dbReference type="SUPFAM" id="SSF53448">
    <property type="entry name" value="Nucleotide-diphospho-sugar transferases"/>
    <property type="match status" value="1"/>
</dbReference>
<keyword evidence="6 8" id="KW-1133">Transmembrane helix</keyword>
<accession>A0A1W6MGH1</accession>
<dbReference type="InterPro" id="IPR029044">
    <property type="entry name" value="Nucleotide-diphossugar_trans"/>
</dbReference>
<gene>
    <name evidence="10" type="ORF">BST97_01045</name>
</gene>
<dbReference type="PANTHER" id="PTHR48090:SF3">
    <property type="entry name" value="UNDECAPRENYL-PHOSPHATE 4-DEOXY-4-FORMAMIDO-L-ARABINOSE TRANSFERASE"/>
    <property type="match status" value="1"/>
</dbReference>
<proteinExistence type="predicted"/>
<evidence type="ECO:0000313" key="11">
    <source>
        <dbReference type="Proteomes" id="UP000193431"/>
    </source>
</evidence>
<dbReference type="Pfam" id="PF00535">
    <property type="entry name" value="Glycos_transf_2"/>
    <property type="match status" value="1"/>
</dbReference>
<evidence type="ECO:0000256" key="8">
    <source>
        <dbReference type="SAM" id="Phobius"/>
    </source>
</evidence>
<dbReference type="Gene3D" id="3.90.550.10">
    <property type="entry name" value="Spore Coat Polysaccharide Biosynthesis Protein SpsA, Chain A"/>
    <property type="match status" value="1"/>
</dbReference>
<evidence type="ECO:0000256" key="3">
    <source>
        <dbReference type="ARBA" id="ARBA00022679"/>
    </source>
</evidence>
<keyword evidence="5" id="KW-0448">Lipopolysaccharide biosynthesis</keyword>
<dbReference type="InterPro" id="IPR050256">
    <property type="entry name" value="Glycosyltransferase_2"/>
</dbReference>
<organism evidence="10 11">
    <name type="scientific">Nonlabens spongiae</name>
    <dbReference type="NCBI Taxonomy" id="331648"/>
    <lineage>
        <taxon>Bacteria</taxon>
        <taxon>Pseudomonadati</taxon>
        <taxon>Bacteroidota</taxon>
        <taxon>Flavobacteriia</taxon>
        <taxon>Flavobacteriales</taxon>
        <taxon>Flavobacteriaceae</taxon>
        <taxon>Nonlabens</taxon>
    </lineage>
</organism>
<keyword evidence="2" id="KW-0328">Glycosyltransferase</keyword>
<evidence type="ECO:0000256" key="4">
    <source>
        <dbReference type="ARBA" id="ARBA00022692"/>
    </source>
</evidence>
<dbReference type="AlphaFoldDB" id="A0A1W6MGH1"/>
<evidence type="ECO:0000256" key="2">
    <source>
        <dbReference type="ARBA" id="ARBA00022676"/>
    </source>
</evidence>
<dbReference type="PANTHER" id="PTHR48090">
    <property type="entry name" value="UNDECAPRENYL-PHOSPHATE 4-DEOXY-4-FORMAMIDO-L-ARABINOSE TRANSFERASE-RELATED"/>
    <property type="match status" value="1"/>
</dbReference>
<evidence type="ECO:0000256" key="1">
    <source>
        <dbReference type="ARBA" id="ARBA00022475"/>
    </source>
</evidence>
<dbReference type="CDD" id="cd04187">
    <property type="entry name" value="DPM1_like_bac"/>
    <property type="match status" value="1"/>
</dbReference>
<evidence type="ECO:0000256" key="6">
    <source>
        <dbReference type="ARBA" id="ARBA00022989"/>
    </source>
</evidence>
<dbReference type="STRING" id="331648.BST97_01045"/>
<dbReference type="RefSeq" id="WP_085765501.1">
    <property type="nucleotide sequence ID" value="NZ_CP019344.1"/>
</dbReference>
<dbReference type="GO" id="GO:0009103">
    <property type="term" value="P:lipopolysaccharide biosynthetic process"/>
    <property type="evidence" value="ECO:0007669"/>
    <property type="project" value="UniProtKB-KW"/>
</dbReference>
<keyword evidence="3 10" id="KW-0808">Transferase</keyword>
<dbReference type="GO" id="GO:0005886">
    <property type="term" value="C:plasma membrane"/>
    <property type="evidence" value="ECO:0007669"/>
    <property type="project" value="TreeGrafter"/>
</dbReference>
<keyword evidence="11" id="KW-1185">Reference proteome</keyword>
<evidence type="ECO:0000256" key="7">
    <source>
        <dbReference type="ARBA" id="ARBA00023136"/>
    </source>
</evidence>
<dbReference type="OrthoDB" id="9807778at2"/>
<reference evidence="10 11" key="1">
    <citation type="submission" date="2016-11" db="EMBL/GenBank/DDBJ databases">
        <title>Trade-off between light-utilization and light-protection in marine flavobacteria.</title>
        <authorList>
            <person name="Kumagai Y."/>
        </authorList>
    </citation>
    <scope>NUCLEOTIDE SEQUENCE [LARGE SCALE GENOMIC DNA]</scope>
    <source>
        <strain evidence="10 11">JCM 13191</strain>
    </source>
</reference>
<feature type="transmembrane region" description="Helical" evidence="8">
    <location>
        <begin position="244"/>
        <end position="265"/>
    </location>
</feature>
<dbReference type="GO" id="GO:0099621">
    <property type="term" value="F:undecaprenyl-phosphate 4-deoxy-4-formamido-L-arabinose transferase activity"/>
    <property type="evidence" value="ECO:0007669"/>
    <property type="project" value="TreeGrafter"/>
</dbReference>
<evidence type="ECO:0000259" key="9">
    <source>
        <dbReference type="Pfam" id="PF00535"/>
    </source>
</evidence>
<feature type="transmembrane region" description="Helical" evidence="8">
    <location>
        <begin position="285"/>
        <end position="309"/>
    </location>
</feature>
<name>A0A1W6MGH1_9FLAO</name>
<keyword evidence="1" id="KW-1003">Cell membrane</keyword>
<dbReference type="Proteomes" id="UP000193431">
    <property type="component" value="Chromosome"/>
</dbReference>
<sequence length="325" mass="36882">MNHPDLSIVVPLLNEAESLTELQEWIDQVLITTGLSYEVIYIDDGSTDGSWSVLSTLSRKRDTQNPNRCIKALRFFTNYGKSQALHAGFAAAKGNVVITMDADLQDSPEEIPELYNMIAHEGYHLVSGWKKKRYDSVLSKNIPSKLFNWAARSTSGLQLHDFNCGLKAYDRDVIKSIDVHGEMHRYIPVLAKNSGFTKIAEKPVAHQARKYGETKFGYDRFIKGFLDLITIAFISKYARRPMHFFGSAGVLMFVLGLIMAAYVGGSKLYRLYHDLPYGLVTNNPWFYIALTTMILGCLFFIAGILGELIQRSYKHDNRYQIEEEL</sequence>